<dbReference type="Pfam" id="PF00106">
    <property type="entry name" value="adh_short"/>
    <property type="match status" value="1"/>
</dbReference>
<dbReference type="PANTHER" id="PTHR44196:SF1">
    <property type="entry name" value="DEHYDROGENASE_REDUCTASE SDR FAMILY MEMBER 7B"/>
    <property type="match status" value="1"/>
</dbReference>
<dbReference type="InterPro" id="IPR020904">
    <property type="entry name" value="Sc_DH/Rdtase_CS"/>
</dbReference>
<dbReference type="InterPro" id="IPR002347">
    <property type="entry name" value="SDR_fam"/>
</dbReference>
<sequence>MSSLQGKVVFITGASSGLGAICAQMLVEKGAVPILTARSADRLQHISSGLNGKHEWFVLDVTDNEQVFHVIDLVLSQYGRIDILLNNAGYGKFERMTDMAVSEFQSMMDVNYMGAVHCIKAVLPGMLERGSGQIVNVASMAGKIGTAKSASYTATKHAVIGLSNALRQELRGTGITVSTINPGPIDTPFFDLADPSGGYVGSIRWFMMKAERVAKHMISAMEKHKEEVNLPYVAAAGIKLYSLFPRLADRLTYRMMNKK</sequence>
<dbReference type="SUPFAM" id="SSF51735">
    <property type="entry name" value="NAD(P)-binding Rossmann-fold domains"/>
    <property type="match status" value="1"/>
</dbReference>
<dbReference type="Proteomes" id="UP001241848">
    <property type="component" value="Unassembled WGS sequence"/>
</dbReference>
<evidence type="ECO:0000313" key="4">
    <source>
        <dbReference type="EMBL" id="MDP4098465.1"/>
    </source>
</evidence>
<comment type="similarity">
    <text evidence="1 3">Belongs to the short-chain dehydrogenases/reductases (SDR) family.</text>
</comment>
<evidence type="ECO:0000256" key="2">
    <source>
        <dbReference type="ARBA" id="ARBA00023002"/>
    </source>
</evidence>
<evidence type="ECO:0000313" key="5">
    <source>
        <dbReference type="Proteomes" id="UP001241848"/>
    </source>
</evidence>
<gene>
    <name evidence="4" type="ORF">OIN60_17160</name>
</gene>
<protein>
    <submittedName>
        <fullName evidence="4">SDR family oxidoreductase</fullName>
    </submittedName>
</protein>
<evidence type="ECO:0000256" key="1">
    <source>
        <dbReference type="ARBA" id="ARBA00006484"/>
    </source>
</evidence>
<accession>A0ABT9FV32</accession>
<dbReference type="EMBL" id="JAPCKK010000021">
    <property type="protein sequence ID" value="MDP4098465.1"/>
    <property type="molecule type" value="Genomic_DNA"/>
</dbReference>
<evidence type="ECO:0000256" key="3">
    <source>
        <dbReference type="RuleBase" id="RU000363"/>
    </source>
</evidence>
<dbReference type="InterPro" id="IPR036291">
    <property type="entry name" value="NAD(P)-bd_dom_sf"/>
</dbReference>
<organism evidence="4 5">
    <name type="scientific">Paenibacillus zeirhizosphaerae</name>
    <dbReference type="NCBI Taxonomy" id="2987519"/>
    <lineage>
        <taxon>Bacteria</taxon>
        <taxon>Bacillati</taxon>
        <taxon>Bacillota</taxon>
        <taxon>Bacilli</taxon>
        <taxon>Bacillales</taxon>
        <taxon>Paenibacillaceae</taxon>
        <taxon>Paenibacillus</taxon>
    </lineage>
</organism>
<name>A0ABT9FV32_9BACL</name>
<dbReference type="PRINTS" id="PR00080">
    <property type="entry name" value="SDRFAMILY"/>
</dbReference>
<dbReference type="PRINTS" id="PR00081">
    <property type="entry name" value="GDHRDH"/>
</dbReference>
<dbReference type="PANTHER" id="PTHR44196">
    <property type="entry name" value="DEHYDROGENASE/REDUCTASE SDR FAMILY MEMBER 7B"/>
    <property type="match status" value="1"/>
</dbReference>
<keyword evidence="5" id="KW-1185">Reference proteome</keyword>
<dbReference type="RefSeq" id="WP_305756088.1">
    <property type="nucleotide sequence ID" value="NZ_JAPCKK010000021.1"/>
</dbReference>
<keyword evidence="2" id="KW-0560">Oxidoreductase</keyword>
<comment type="caution">
    <text evidence="4">The sequence shown here is derived from an EMBL/GenBank/DDBJ whole genome shotgun (WGS) entry which is preliminary data.</text>
</comment>
<proteinExistence type="inferred from homology"/>
<reference evidence="4 5" key="1">
    <citation type="submission" date="2022-10" db="EMBL/GenBank/DDBJ databases">
        <title>Paenibacillus description and whole genome data of maize root bacterial community.</title>
        <authorList>
            <person name="Marton D."/>
            <person name="Farkas M."/>
            <person name="Cserhati M."/>
        </authorList>
    </citation>
    <scope>NUCLEOTIDE SEQUENCE [LARGE SCALE GENOMIC DNA]</scope>
    <source>
        <strain evidence="4 5">P96</strain>
    </source>
</reference>
<dbReference type="Gene3D" id="3.40.50.720">
    <property type="entry name" value="NAD(P)-binding Rossmann-like Domain"/>
    <property type="match status" value="1"/>
</dbReference>
<dbReference type="PROSITE" id="PS00061">
    <property type="entry name" value="ADH_SHORT"/>
    <property type="match status" value="1"/>
</dbReference>